<gene>
    <name evidence="1" type="ORF">BJX67DRAFT_188937</name>
</gene>
<dbReference type="EMBL" id="JBFXLQ010000034">
    <property type="protein sequence ID" value="KAL2865149.1"/>
    <property type="molecule type" value="Genomic_DNA"/>
</dbReference>
<dbReference type="Proteomes" id="UP001610432">
    <property type="component" value="Unassembled WGS sequence"/>
</dbReference>
<organism evidence="1 2">
    <name type="scientific">Aspergillus lucknowensis</name>
    <dbReference type="NCBI Taxonomy" id="176173"/>
    <lineage>
        <taxon>Eukaryota</taxon>
        <taxon>Fungi</taxon>
        <taxon>Dikarya</taxon>
        <taxon>Ascomycota</taxon>
        <taxon>Pezizomycotina</taxon>
        <taxon>Eurotiomycetes</taxon>
        <taxon>Eurotiomycetidae</taxon>
        <taxon>Eurotiales</taxon>
        <taxon>Aspergillaceae</taxon>
        <taxon>Aspergillus</taxon>
        <taxon>Aspergillus subgen. Nidulantes</taxon>
    </lineage>
</organism>
<evidence type="ECO:0000313" key="2">
    <source>
        <dbReference type="Proteomes" id="UP001610432"/>
    </source>
</evidence>
<accession>A0ABR4LKR7</accession>
<keyword evidence="2" id="KW-1185">Reference proteome</keyword>
<name>A0ABR4LKR7_9EURO</name>
<comment type="caution">
    <text evidence="1">The sequence shown here is derived from an EMBL/GenBank/DDBJ whole genome shotgun (WGS) entry which is preliminary data.</text>
</comment>
<protein>
    <submittedName>
        <fullName evidence="1">Uncharacterized protein</fullName>
    </submittedName>
</protein>
<evidence type="ECO:0000313" key="1">
    <source>
        <dbReference type="EMBL" id="KAL2865149.1"/>
    </source>
</evidence>
<dbReference type="GeneID" id="98140371"/>
<sequence length="209" mass="23524">MKGEICQGETECKGKKAEKLKQRWKRIGELGSFEPAGGDGKERSFLLECRQCPPEPSFCENAAVKHQILKDEALRIDLYLIGWKLHCLVHLGSSSAALSLRSWHLQAKTEQGRNLKDRDRVIGPYLDGGVLLRFHTFSLTVGMRECSMSIFANLTGNRTGDLCAIVHNERSVGEMMRATVPSEIMVDPKCRRAYQMRVTLSFHLEYPGA</sequence>
<dbReference type="RefSeq" id="XP_070884128.1">
    <property type="nucleotide sequence ID" value="XM_071025299.1"/>
</dbReference>
<proteinExistence type="predicted"/>
<reference evidence="1 2" key="1">
    <citation type="submission" date="2024-07" db="EMBL/GenBank/DDBJ databases">
        <title>Section-level genome sequencing and comparative genomics of Aspergillus sections Usti and Cavernicolus.</title>
        <authorList>
            <consortium name="Lawrence Berkeley National Laboratory"/>
            <person name="Nybo J.L."/>
            <person name="Vesth T.C."/>
            <person name="Theobald S."/>
            <person name="Frisvad J.C."/>
            <person name="Larsen T.O."/>
            <person name="Kjaerboelling I."/>
            <person name="Rothschild-Mancinelli K."/>
            <person name="Lyhne E.K."/>
            <person name="Kogle M.E."/>
            <person name="Barry K."/>
            <person name="Clum A."/>
            <person name="Na H."/>
            <person name="Ledsgaard L."/>
            <person name="Lin J."/>
            <person name="Lipzen A."/>
            <person name="Kuo A."/>
            <person name="Riley R."/>
            <person name="Mondo S."/>
            <person name="Labutti K."/>
            <person name="Haridas S."/>
            <person name="Pangalinan J."/>
            <person name="Salamov A.A."/>
            <person name="Simmons B.A."/>
            <person name="Magnuson J.K."/>
            <person name="Chen J."/>
            <person name="Drula E."/>
            <person name="Henrissat B."/>
            <person name="Wiebenga A."/>
            <person name="Lubbers R.J."/>
            <person name="Gomes A.C."/>
            <person name="Macurrencykelacurrency M.R."/>
            <person name="Stajich J."/>
            <person name="Grigoriev I.V."/>
            <person name="Mortensen U.H."/>
            <person name="De Vries R.P."/>
            <person name="Baker S.E."/>
            <person name="Andersen M.R."/>
        </authorList>
    </citation>
    <scope>NUCLEOTIDE SEQUENCE [LARGE SCALE GENOMIC DNA]</scope>
    <source>
        <strain evidence="1 2">CBS 449.75</strain>
    </source>
</reference>